<sequence length="324" mass="35802">MTRLLSVTLDSERRVVEARQRAKEIAERLGFGRLDQTRVATAVSELARNAFRYAGGGEVHYDLEGPALVIIVEDRGPGIGDLEAVLAGDYHSTTGMGVGLIGTRRLMDDFRIEARPGGGTRVRIARRLPRGVADEAALRREVQHLAPPDPVHEVQRQNQELLRTLGDLAVREQELLALNEELDATNRGIVALFSELEDKAERLRTADRLKSRFLWHMSHEFRSPLSSVLALSRMLMQGLDGELNAEQLRQVSLIHHAASGLLEMVNEPARHGQGRGREKRAAQHGVRGSAAVRHAAWHVFPAADQPGSRAGLRDPQARSCAAHR</sequence>
<gene>
    <name evidence="9" type="ORF">HNR42_002189</name>
</gene>
<feature type="domain" description="Histidine kinase/HSP90-like ATPase" evidence="7">
    <location>
        <begin position="34"/>
        <end position="130"/>
    </location>
</feature>
<dbReference type="SMART" id="SM00388">
    <property type="entry name" value="HisKA"/>
    <property type="match status" value="1"/>
</dbReference>
<dbReference type="InterPro" id="IPR050736">
    <property type="entry name" value="Sensor_HK_Regulatory"/>
</dbReference>
<dbReference type="InterPro" id="IPR036890">
    <property type="entry name" value="HATPase_C_sf"/>
</dbReference>
<evidence type="ECO:0000256" key="2">
    <source>
        <dbReference type="ARBA" id="ARBA00012438"/>
    </source>
</evidence>
<dbReference type="InterPro" id="IPR036097">
    <property type="entry name" value="HisK_dim/P_sf"/>
</dbReference>
<organism evidence="9 10">
    <name type="scientific">Deinobacterium chartae</name>
    <dbReference type="NCBI Taxonomy" id="521158"/>
    <lineage>
        <taxon>Bacteria</taxon>
        <taxon>Thermotogati</taxon>
        <taxon>Deinococcota</taxon>
        <taxon>Deinococci</taxon>
        <taxon>Deinococcales</taxon>
        <taxon>Deinococcaceae</taxon>
        <taxon>Deinobacterium</taxon>
    </lineage>
</organism>
<dbReference type="CDD" id="cd16934">
    <property type="entry name" value="HATPase_RsbT-like"/>
    <property type="match status" value="1"/>
</dbReference>
<keyword evidence="10" id="KW-1185">Reference proteome</keyword>
<feature type="region of interest" description="Disordered" evidence="6">
    <location>
        <begin position="303"/>
        <end position="324"/>
    </location>
</feature>
<comment type="catalytic activity">
    <reaction evidence="1">
        <text>ATP + protein L-histidine = ADP + protein N-phospho-L-histidine.</text>
        <dbReference type="EC" id="2.7.13.3"/>
    </reaction>
</comment>
<dbReference type="Proteomes" id="UP000569951">
    <property type="component" value="Unassembled WGS sequence"/>
</dbReference>
<dbReference type="Gene3D" id="1.10.287.130">
    <property type="match status" value="1"/>
</dbReference>
<dbReference type="RefSeq" id="WP_183987471.1">
    <property type="nucleotide sequence ID" value="NZ_JACHHG010000007.1"/>
</dbReference>
<dbReference type="PANTHER" id="PTHR43711:SF31">
    <property type="entry name" value="HISTIDINE KINASE"/>
    <property type="match status" value="1"/>
</dbReference>
<dbReference type="Pfam" id="PF00512">
    <property type="entry name" value="HisKA"/>
    <property type="match status" value="1"/>
</dbReference>
<dbReference type="CDD" id="cd00082">
    <property type="entry name" value="HisKA"/>
    <property type="match status" value="1"/>
</dbReference>
<accession>A0A841I187</accession>
<evidence type="ECO:0000256" key="5">
    <source>
        <dbReference type="ARBA" id="ARBA00023012"/>
    </source>
</evidence>
<comment type="caution">
    <text evidence="9">The sequence shown here is derived from an EMBL/GenBank/DDBJ whole genome shotgun (WGS) entry which is preliminary data.</text>
</comment>
<dbReference type="SUPFAM" id="SSF47384">
    <property type="entry name" value="Homodimeric domain of signal transducing histidine kinase"/>
    <property type="match status" value="1"/>
</dbReference>
<evidence type="ECO:0000259" key="7">
    <source>
        <dbReference type="SMART" id="SM00387"/>
    </source>
</evidence>
<dbReference type="GO" id="GO:0000155">
    <property type="term" value="F:phosphorelay sensor kinase activity"/>
    <property type="evidence" value="ECO:0007669"/>
    <property type="project" value="InterPro"/>
</dbReference>
<evidence type="ECO:0000256" key="4">
    <source>
        <dbReference type="ARBA" id="ARBA00022777"/>
    </source>
</evidence>
<dbReference type="EC" id="2.7.13.3" evidence="2"/>
<keyword evidence="4" id="KW-0418">Kinase</keyword>
<evidence type="ECO:0000313" key="10">
    <source>
        <dbReference type="Proteomes" id="UP000569951"/>
    </source>
</evidence>
<feature type="region of interest" description="Disordered" evidence="6">
    <location>
        <begin position="268"/>
        <end position="287"/>
    </location>
</feature>
<feature type="domain" description="Signal transduction histidine kinase dimerisation/phosphoacceptor" evidence="8">
    <location>
        <begin position="209"/>
        <end position="274"/>
    </location>
</feature>
<dbReference type="Pfam" id="PF13581">
    <property type="entry name" value="HATPase_c_2"/>
    <property type="match status" value="1"/>
</dbReference>
<protein>
    <recommendedName>
        <fullName evidence="2">histidine kinase</fullName>
        <ecNumber evidence="2">2.7.13.3</ecNumber>
    </recommendedName>
</protein>
<dbReference type="AlphaFoldDB" id="A0A841I187"/>
<keyword evidence="5" id="KW-0902">Two-component regulatory system</keyword>
<dbReference type="SUPFAM" id="SSF55874">
    <property type="entry name" value="ATPase domain of HSP90 chaperone/DNA topoisomerase II/histidine kinase"/>
    <property type="match status" value="1"/>
</dbReference>
<dbReference type="PANTHER" id="PTHR43711">
    <property type="entry name" value="TWO-COMPONENT HISTIDINE KINASE"/>
    <property type="match status" value="1"/>
</dbReference>
<dbReference type="InterPro" id="IPR003594">
    <property type="entry name" value="HATPase_dom"/>
</dbReference>
<evidence type="ECO:0000256" key="6">
    <source>
        <dbReference type="SAM" id="MobiDB-lite"/>
    </source>
</evidence>
<evidence type="ECO:0000256" key="3">
    <source>
        <dbReference type="ARBA" id="ARBA00022679"/>
    </source>
</evidence>
<evidence type="ECO:0000313" key="9">
    <source>
        <dbReference type="EMBL" id="MBB6098754.1"/>
    </source>
</evidence>
<evidence type="ECO:0000259" key="8">
    <source>
        <dbReference type="SMART" id="SM00388"/>
    </source>
</evidence>
<keyword evidence="3" id="KW-0808">Transferase</keyword>
<dbReference type="EMBL" id="JACHHG010000007">
    <property type="protein sequence ID" value="MBB6098754.1"/>
    <property type="molecule type" value="Genomic_DNA"/>
</dbReference>
<evidence type="ECO:0000256" key="1">
    <source>
        <dbReference type="ARBA" id="ARBA00000085"/>
    </source>
</evidence>
<reference evidence="9 10" key="1">
    <citation type="submission" date="2020-08" db="EMBL/GenBank/DDBJ databases">
        <title>Genomic Encyclopedia of Type Strains, Phase IV (KMG-IV): sequencing the most valuable type-strain genomes for metagenomic binning, comparative biology and taxonomic classification.</title>
        <authorList>
            <person name="Goeker M."/>
        </authorList>
    </citation>
    <scope>NUCLEOTIDE SEQUENCE [LARGE SCALE GENOMIC DNA]</scope>
    <source>
        <strain evidence="9 10">DSM 21458</strain>
    </source>
</reference>
<proteinExistence type="predicted"/>
<name>A0A841I187_9DEIO</name>
<dbReference type="Gene3D" id="3.30.565.10">
    <property type="entry name" value="Histidine kinase-like ATPase, C-terminal domain"/>
    <property type="match status" value="1"/>
</dbReference>
<dbReference type="SMART" id="SM00387">
    <property type="entry name" value="HATPase_c"/>
    <property type="match status" value="1"/>
</dbReference>
<dbReference type="InterPro" id="IPR003661">
    <property type="entry name" value="HisK_dim/P_dom"/>
</dbReference>